<evidence type="ECO:0008006" key="3">
    <source>
        <dbReference type="Google" id="ProtNLM"/>
    </source>
</evidence>
<reference evidence="1 2" key="1">
    <citation type="journal article" date="2021" name="Sci. Rep.">
        <title>The distribution of antibiotic resistance genes in chicken gut microbiota commensals.</title>
        <authorList>
            <person name="Juricova H."/>
            <person name="Matiasovicova J."/>
            <person name="Kubasova T."/>
            <person name="Cejkova D."/>
            <person name="Rychlik I."/>
        </authorList>
    </citation>
    <scope>NUCLEOTIDE SEQUENCE [LARGE SCALE GENOMIC DNA]</scope>
    <source>
        <strain evidence="1 2">An425</strain>
    </source>
</reference>
<comment type="caution">
    <text evidence="1">The sequence shown here is derived from an EMBL/GenBank/DDBJ whole genome shotgun (WGS) entry which is preliminary data.</text>
</comment>
<dbReference type="Proteomes" id="UP000728968">
    <property type="component" value="Unassembled WGS sequence"/>
</dbReference>
<organism evidence="1 2">
    <name type="scientific">Fusobacterium mortiferum</name>
    <dbReference type="NCBI Taxonomy" id="850"/>
    <lineage>
        <taxon>Bacteria</taxon>
        <taxon>Fusobacteriati</taxon>
        <taxon>Fusobacteriota</taxon>
        <taxon>Fusobacteriia</taxon>
        <taxon>Fusobacteriales</taxon>
        <taxon>Fusobacteriaceae</taxon>
        <taxon>Fusobacterium</taxon>
    </lineage>
</organism>
<accession>A0ABS2G1H2</accession>
<dbReference type="EMBL" id="JACJLT010000018">
    <property type="protein sequence ID" value="MBM6874697.1"/>
    <property type="molecule type" value="Genomic_DNA"/>
</dbReference>
<protein>
    <recommendedName>
        <fullName evidence="3">ASCH domain-containing protein</fullName>
    </recommendedName>
</protein>
<name>A0ABS2G1H2_FUSMR</name>
<evidence type="ECO:0000313" key="1">
    <source>
        <dbReference type="EMBL" id="MBM6874697.1"/>
    </source>
</evidence>
<sequence>MVIIDAEERKIVITRTVKAKSRTKTMEEQEVIEIREGDSLERIFLPGTQDVYECELVLLEVDVIDPKTQEKTGEKELKAFAQRKDHAGWLIEFVETEYNI</sequence>
<dbReference type="RefSeq" id="WP_204715818.1">
    <property type="nucleotide sequence ID" value="NZ_JACJLT010000018.1"/>
</dbReference>
<gene>
    <name evidence="1" type="ORF">H6A04_03355</name>
</gene>
<proteinExistence type="predicted"/>
<evidence type="ECO:0000313" key="2">
    <source>
        <dbReference type="Proteomes" id="UP000728968"/>
    </source>
</evidence>
<keyword evidence="2" id="KW-1185">Reference proteome</keyword>